<dbReference type="eggNOG" id="COG2982">
    <property type="taxonomic scope" value="Bacteria"/>
</dbReference>
<gene>
    <name evidence="2" type="ORF">P873_04175</name>
</gene>
<dbReference type="RefSeq" id="WP_043797077.1">
    <property type="nucleotide sequence ID" value="NZ_AUFF01000003.1"/>
</dbReference>
<evidence type="ECO:0000313" key="3">
    <source>
        <dbReference type="Proteomes" id="UP000029391"/>
    </source>
</evidence>
<accession>A0A091C385</accession>
<dbReference type="EMBL" id="AWXU01000009">
    <property type="protein sequence ID" value="KFN51105.1"/>
    <property type="molecule type" value="Genomic_DNA"/>
</dbReference>
<evidence type="ECO:0000313" key="2">
    <source>
        <dbReference type="EMBL" id="KFN51105.1"/>
    </source>
</evidence>
<dbReference type="STRING" id="1121013.GCA_000426365_01422"/>
<evidence type="ECO:0008006" key="4">
    <source>
        <dbReference type="Google" id="ProtNLM"/>
    </source>
</evidence>
<feature type="region of interest" description="Disordered" evidence="1">
    <location>
        <begin position="428"/>
        <end position="448"/>
    </location>
</feature>
<reference evidence="2 3" key="1">
    <citation type="submission" date="2013-09" db="EMBL/GenBank/DDBJ databases">
        <title>Genome sequencing of Arenimonas composti.</title>
        <authorList>
            <person name="Chen F."/>
            <person name="Wang G."/>
        </authorList>
    </citation>
    <scope>NUCLEOTIDE SEQUENCE [LARGE SCALE GENOMIC DNA]</scope>
    <source>
        <strain evidence="2 3">TR7-09</strain>
    </source>
</reference>
<dbReference type="Proteomes" id="UP000029391">
    <property type="component" value="Unassembled WGS sequence"/>
</dbReference>
<dbReference type="AlphaFoldDB" id="A0A091C385"/>
<protein>
    <recommendedName>
        <fullName evidence="4">AsmA domain-containing protein</fullName>
    </recommendedName>
</protein>
<proteinExistence type="predicted"/>
<dbReference type="OrthoDB" id="5965899at2"/>
<feature type="compositionally biased region" description="Low complexity" evidence="1">
    <location>
        <begin position="439"/>
        <end position="448"/>
    </location>
</feature>
<feature type="compositionally biased region" description="Acidic residues" evidence="1">
    <location>
        <begin position="429"/>
        <end position="438"/>
    </location>
</feature>
<evidence type="ECO:0000256" key="1">
    <source>
        <dbReference type="SAM" id="MobiDB-lite"/>
    </source>
</evidence>
<keyword evidence="3" id="KW-1185">Reference proteome</keyword>
<name>A0A091C385_9GAMM</name>
<sequence length="448" mass="47283">MSPAAAATPTTRTPKRRRWPRVLAVLAILLLAAAWWIDHQLEPHRLANTVLARAGAALGLELSYEGDPDYALRPEPRLRLPRFSARVPGAATPLLTADRLEVSLPWSTILDGEAVVITRIELDAPRLDLAALNAWLDSRPPSDAPFELPTLTDGLRITDGRIDGDGWSLQALEVSLPRLVPQTPADALIAGEFRRADLAVDFRGRLQQATAGLRSPTLAEFAGTWSAGDIAMPWQFKLGGDLDLGDEAWRLGHLSLAADGRLPPATAEGAETAAPGPAWQLGASGDLGATADGGIGGGLRFSFGGEDQLPALDGEGELAIGDTIALDFAGLLTRWPATWPVLPGAAVTADDPLAWSLTYTGDRELGAPVSLHAERGDTRLFTRLTVPELQAWLETETGSPLPPLAGTFEAPSLQFGSVSFEGVRLRIEDDGDDGDAAADADAAATGSP</sequence>
<organism evidence="2 3">
    <name type="scientific">Arenimonas composti TR7-09 = DSM 18010</name>
    <dbReference type="NCBI Taxonomy" id="1121013"/>
    <lineage>
        <taxon>Bacteria</taxon>
        <taxon>Pseudomonadati</taxon>
        <taxon>Pseudomonadota</taxon>
        <taxon>Gammaproteobacteria</taxon>
        <taxon>Lysobacterales</taxon>
        <taxon>Lysobacteraceae</taxon>
        <taxon>Arenimonas</taxon>
    </lineage>
</organism>
<comment type="caution">
    <text evidence="2">The sequence shown here is derived from an EMBL/GenBank/DDBJ whole genome shotgun (WGS) entry which is preliminary data.</text>
</comment>